<dbReference type="PANTHER" id="PTHR30204">
    <property type="entry name" value="REDOX-CYCLING DRUG-SENSING TRANSCRIPTIONAL ACTIVATOR SOXR"/>
    <property type="match status" value="1"/>
</dbReference>
<dbReference type="PRINTS" id="PR00040">
    <property type="entry name" value="HTHMERR"/>
</dbReference>
<dbReference type="RefSeq" id="WP_379575767.1">
    <property type="nucleotide sequence ID" value="NZ_JBHUFV010000046.1"/>
</dbReference>
<organism evidence="3 4">
    <name type="scientific">Nonomuraea mangrovi</name>
    <dbReference type="NCBI Taxonomy" id="2316207"/>
    <lineage>
        <taxon>Bacteria</taxon>
        <taxon>Bacillati</taxon>
        <taxon>Actinomycetota</taxon>
        <taxon>Actinomycetes</taxon>
        <taxon>Streptosporangiales</taxon>
        <taxon>Streptosporangiaceae</taxon>
        <taxon>Nonomuraea</taxon>
    </lineage>
</organism>
<proteinExistence type="predicted"/>
<dbReference type="InterPro" id="IPR047057">
    <property type="entry name" value="MerR_fam"/>
</dbReference>
<dbReference type="Pfam" id="PF13411">
    <property type="entry name" value="MerR_1"/>
    <property type="match status" value="1"/>
</dbReference>
<gene>
    <name evidence="3" type="ORF">ACFSKW_29680</name>
</gene>
<reference evidence="4" key="1">
    <citation type="journal article" date="2019" name="Int. J. Syst. Evol. Microbiol.">
        <title>The Global Catalogue of Microorganisms (GCM) 10K type strain sequencing project: providing services to taxonomists for standard genome sequencing and annotation.</title>
        <authorList>
            <consortium name="The Broad Institute Genomics Platform"/>
            <consortium name="The Broad Institute Genome Sequencing Center for Infectious Disease"/>
            <person name="Wu L."/>
            <person name="Ma J."/>
        </authorList>
    </citation>
    <scope>NUCLEOTIDE SEQUENCE [LARGE SCALE GENOMIC DNA]</scope>
    <source>
        <strain evidence="4">ICMP 6774ER</strain>
    </source>
</reference>
<evidence type="ECO:0000313" key="4">
    <source>
        <dbReference type="Proteomes" id="UP001597368"/>
    </source>
</evidence>
<dbReference type="Proteomes" id="UP001597368">
    <property type="component" value="Unassembled WGS sequence"/>
</dbReference>
<dbReference type="InterPro" id="IPR009061">
    <property type="entry name" value="DNA-bd_dom_put_sf"/>
</dbReference>
<sequence length="304" mass="33818">MDDDRGEPLTIGRLSQHTGMPVRTIRYWSDVGVLPPAGRSESGYRLYDARSVARLELIRSLRELGLGLGDVRRVLEERTTIADVAETHVMALDAQIRVLRLRRAVLSTLARRRPRPEELTLLDRLARLTGDERRQIIEDFLEEVFGGLDADPELKEGMRHTPADLPADPTPEQVDAWIELAELVQDRDFRRRMRAMAEQHAAGRPPEGPGREPGAYQWFAKKVGGMVGEARERGIGPDSAAAAHVLDRLLGPADRTQVLARLESGGDARTGRYRQLLATVNGEPAPSSRLDDFAWLAAALRAHP</sequence>
<keyword evidence="4" id="KW-1185">Reference proteome</keyword>
<keyword evidence="1" id="KW-0238">DNA-binding</keyword>
<dbReference type="EMBL" id="JBHUFV010000046">
    <property type="protein sequence ID" value="MFD1935649.1"/>
    <property type="molecule type" value="Genomic_DNA"/>
</dbReference>
<name>A0ABW4T326_9ACTN</name>
<accession>A0ABW4T326</accession>
<evidence type="ECO:0000313" key="3">
    <source>
        <dbReference type="EMBL" id="MFD1935649.1"/>
    </source>
</evidence>
<evidence type="ECO:0000259" key="2">
    <source>
        <dbReference type="PROSITE" id="PS50937"/>
    </source>
</evidence>
<dbReference type="PANTHER" id="PTHR30204:SF93">
    <property type="entry name" value="HTH MERR-TYPE DOMAIN-CONTAINING PROTEIN"/>
    <property type="match status" value="1"/>
</dbReference>
<dbReference type="Gene3D" id="1.10.1660.10">
    <property type="match status" value="1"/>
</dbReference>
<evidence type="ECO:0000256" key="1">
    <source>
        <dbReference type="ARBA" id="ARBA00023125"/>
    </source>
</evidence>
<dbReference type="SUPFAM" id="SSF46955">
    <property type="entry name" value="Putative DNA-binding domain"/>
    <property type="match status" value="1"/>
</dbReference>
<dbReference type="PROSITE" id="PS50937">
    <property type="entry name" value="HTH_MERR_2"/>
    <property type="match status" value="1"/>
</dbReference>
<feature type="domain" description="HTH merR-type" evidence="2">
    <location>
        <begin position="8"/>
        <end position="77"/>
    </location>
</feature>
<protein>
    <submittedName>
        <fullName evidence="3">MerR family transcriptional regulator</fullName>
    </submittedName>
</protein>
<dbReference type="SMART" id="SM00422">
    <property type="entry name" value="HTH_MERR"/>
    <property type="match status" value="1"/>
</dbReference>
<dbReference type="InterPro" id="IPR000551">
    <property type="entry name" value="MerR-type_HTH_dom"/>
</dbReference>
<comment type="caution">
    <text evidence="3">The sequence shown here is derived from an EMBL/GenBank/DDBJ whole genome shotgun (WGS) entry which is preliminary data.</text>
</comment>
<dbReference type="CDD" id="cd00592">
    <property type="entry name" value="HTH_MerR-like"/>
    <property type="match status" value="1"/>
</dbReference>